<comment type="caution">
    <text evidence="6">The sequence shown here is derived from an EMBL/GenBank/DDBJ whole genome shotgun (WGS) entry which is preliminary data.</text>
</comment>
<evidence type="ECO:0008006" key="8">
    <source>
        <dbReference type="Google" id="ProtNLM"/>
    </source>
</evidence>
<dbReference type="InterPro" id="IPR038200">
    <property type="entry name" value="GW_dom_sf"/>
</dbReference>
<dbReference type="InterPro" id="IPR045155">
    <property type="entry name" value="Beta-lactam_cat"/>
</dbReference>
<accession>A0A430A7D5</accession>
<keyword evidence="1 3" id="KW-0732">Signal</keyword>
<feature type="domain" description="GW" evidence="5">
    <location>
        <begin position="318"/>
        <end position="376"/>
    </location>
</feature>
<evidence type="ECO:0000259" key="5">
    <source>
        <dbReference type="Pfam" id="PF13457"/>
    </source>
</evidence>
<dbReference type="Pfam" id="PF13354">
    <property type="entry name" value="Beta-lactamase2"/>
    <property type="match status" value="1"/>
</dbReference>
<protein>
    <recommendedName>
        <fullName evidence="8">Serine hydrolase</fullName>
    </recommendedName>
</protein>
<name>A0A430A7D5_9ENTE</name>
<dbReference type="GO" id="GO:0030655">
    <property type="term" value="P:beta-lactam antibiotic catabolic process"/>
    <property type="evidence" value="ECO:0007669"/>
    <property type="project" value="InterPro"/>
</dbReference>
<feature type="compositionally biased region" description="Basic and acidic residues" evidence="2">
    <location>
        <begin position="126"/>
        <end position="152"/>
    </location>
</feature>
<dbReference type="InterPro" id="IPR000871">
    <property type="entry name" value="Beta-lactam_class-A"/>
</dbReference>
<dbReference type="EMBL" id="NGJY01000002">
    <property type="protein sequence ID" value="RSU03020.1"/>
    <property type="molecule type" value="Genomic_DNA"/>
</dbReference>
<feature type="region of interest" description="Disordered" evidence="2">
    <location>
        <begin position="39"/>
        <end position="152"/>
    </location>
</feature>
<dbReference type="PANTHER" id="PTHR35333:SF3">
    <property type="entry name" value="BETA-LACTAMASE-TYPE TRANSPEPTIDASE FOLD CONTAINING PROTEIN"/>
    <property type="match status" value="1"/>
</dbReference>
<feature type="compositionally biased region" description="Polar residues" evidence="2">
    <location>
        <begin position="98"/>
        <end position="108"/>
    </location>
</feature>
<feature type="domain" description="Beta-lactamase class A catalytic" evidence="4">
    <location>
        <begin position="635"/>
        <end position="835"/>
    </location>
</feature>
<sequence length="856" mass="97812">MKKTLTLLTALTLFASPVLSVAISVDEITTQTEELKVQTKTSESLANSELNNSESTLTSEVATSSSINETESNNIITEETEAVPEESNTSKDTEVKTQDSSQLSETDISNTPSTESESTPSSSHPESTEKTHNTDSEEKIKPEVINHSKDDFDKEDYSPLSKDFRLVKGNVFAWNKPYKYKGYKDIGKSGELLAVNSDYHITRQAKTRNGVYYEAKPNVWIHFSAFNELDAPSYATVDIETKLIKGNLFAWDKPYNYPGYQSIGKAKDHLKVDSYYKITRQAKTKNSIYYEVKPNIWVHHSAFEKLDKPEYSTVNLETRLIKDSVFAWNKPYKYFEYKAIGKAKDHLKLNTDYKITRQAKTVNGIYYEAKPNVWVHFSAFQKLDKPAISNVNLETRLIKDGVFAWNKPYKYFDYKAIGKAKDHLKLNTDYKITRQAKTVNGIYYEAKPNVWVHQSAFEKLDKPAISNVNLETRLIKDGVFAWNKPYKYFDYKAIGKAKDHLKLNTDYKITRQAKTVNGIYYEAKPNVWVHYSAFKKLDKPAISKVSLKAKLKKGTVFAWDKPYNYFGYKSLGKAKDNLKVGTTYTIKRQAKTSNGIYYEAKPNVWVHFSAFDTSSEKMKKVQALLNKKYNSKNYGIYVKSLSNSSTAEMHANSNFYAASTGKLPAIYYTQKMINQGKLNGNTYYEKKYAINNMPLSYQPGGAGILQNYAYGSMHKLDTILNWTIKYSDNQGANFLGYYGASQFSQTMKNDISKIVGRTWYSQFNVTAKENAKLIEAIDAQGGNAVKYLQNTVYDNQRIPKYLPVKVGHKIGDLDDYRHDIAIVYAKEPYILAVMTQNYITYEQISILSKEIYDILK</sequence>
<organism evidence="6 7">
    <name type="scientific">Vagococcus fessus</name>
    <dbReference type="NCBI Taxonomy" id="120370"/>
    <lineage>
        <taxon>Bacteria</taxon>
        <taxon>Bacillati</taxon>
        <taxon>Bacillota</taxon>
        <taxon>Bacilli</taxon>
        <taxon>Lactobacillales</taxon>
        <taxon>Enterococcaceae</taxon>
        <taxon>Vagococcus</taxon>
    </lineage>
</organism>
<dbReference type="GO" id="GO:0008800">
    <property type="term" value="F:beta-lactamase activity"/>
    <property type="evidence" value="ECO:0007669"/>
    <property type="project" value="InterPro"/>
</dbReference>
<dbReference type="RefSeq" id="WP_126831231.1">
    <property type="nucleotide sequence ID" value="NZ_NGJY01000002.1"/>
</dbReference>
<evidence type="ECO:0000256" key="1">
    <source>
        <dbReference type="ARBA" id="ARBA00022729"/>
    </source>
</evidence>
<dbReference type="InterPro" id="IPR025987">
    <property type="entry name" value="GW_dom"/>
</dbReference>
<feature type="domain" description="GW" evidence="5">
    <location>
        <begin position="169"/>
        <end position="226"/>
    </location>
</feature>
<evidence type="ECO:0000256" key="2">
    <source>
        <dbReference type="SAM" id="MobiDB-lite"/>
    </source>
</evidence>
<dbReference type="PANTHER" id="PTHR35333">
    <property type="entry name" value="BETA-LACTAMASE"/>
    <property type="match status" value="1"/>
</dbReference>
<dbReference type="Pfam" id="PF13457">
    <property type="entry name" value="GW"/>
    <property type="match status" value="6"/>
</dbReference>
<dbReference type="Gene3D" id="3.40.710.10">
    <property type="entry name" value="DD-peptidase/beta-lactamase superfamily"/>
    <property type="match status" value="1"/>
</dbReference>
<dbReference type="Proteomes" id="UP000287101">
    <property type="component" value="Unassembled WGS sequence"/>
</dbReference>
<dbReference type="InterPro" id="IPR012338">
    <property type="entry name" value="Beta-lactam/transpept-like"/>
</dbReference>
<dbReference type="AlphaFoldDB" id="A0A430A7D5"/>
<feature type="compositionally biased region" description="Basic and acidic residues" evidence="2">
    <location>
        <begin position="88"/>
        <end position="97"/>
    </location>
</feature>
<feature type="domain" description="GW" evidence="5">
    <location>
        <begin position="398"/>
        <end position="457"/>
    </location>
</feature>
<dbReference type="OrthoDB" id="2173042at2"/>
<gene>
    <name evidence="6" type="ORF">CBF31_04645</name>
</gene>
<dbReference type="Gene3D" id="2.30.30.170">
    <property type="match status" value="2"/>
</dbReference>
<evidence type="ECO:0000313" key="7">
    <source>
        <dbReference type="Proteomes" id="UP000287101"/>
    </source>
</evidence>
<feature type="domain" description="GW" evidence="5">
    <location>
        <begin position="247"/>
        <end position="303"/>
    </location>
</feature>
<feature type="domain" description="GW" evidence="5">
    <location>
        <begin position="544"/>
        <end position="602"/>
    </location>
</feature>
<dbReference type="GO" id="GO:0046677">
    <property type="term" value="P:response to antibiotic"/>
    <property type="evidence" value="ECO:0007669"/>
    <property type="project" value="InterPro"/>
</dbReference>
<evidence type="ECO:0000259" key="4">
    <source>
        <dbReference type="Pfam" id="PF13354"/>
    </source>
</evidence>
<feature type="compositionally biased region" description="Low complexity" evidence="2">
    <location>
        <begin position="41"/>
        <end position="77"/>
    </location>
</feature>
<feature type="chain" id="PRO_5038602519" description="Serine hydrolase" evidence="3">
    <location>
        <begin position="21"/>
        <end position="856"/>
    </location>
</feature>
<evidence type="ECO:0000313" key="6">
    <source>
        <dbReference type="EMBL" id="RSU03020.1"/>
    </source>
</evidence>
<dbReference type="SUPFAM" id="SSF56601">
    <property type="entry name" value="beta-lactamase/transpeptidase-like"/>
    <property type="match status" value="1"/>
</dbReference>
<reference evidence="6 7" key="1">
    <citation type="submission" date="2017-05" db="EMBL/GenBank/DDBJ databases">
        <title>Vagococcus spp. assemblies.</title>
        <authorList>
            <person name="Gulvik C.A."/>
        </authorList>
    </citation>
    <scope>NUCLEOTIDE SEQUENCE [LARGE SCALE GENOMIC DNA]</scope>
    <source>
        <strain evidence="6 7">CCUG 41755</strain>
    </source>
</reference>
<feature type="domain" description="GW" evidence="5">
    <location>
        <begin position="475"/>
        <end position="535"/>
    </location>
</feature>
<feature type="signal peptide" evidence="3">
    <location>
        <begin position="1"/>
        <end position="20"/>
    </location>
</feature>
<proteinExistence type="predicted"/>
<dbReference type="SUPFAM" id="SSF82057">
    <property type="entry name" value="Prokaryotic SH3-related domain"/>
    <property type="match status" value="3"/>
</dbReference>
<feature type="compositionally biased region" description="Low complexity" evidence="2">
    <location>
        <begin position="109"/>
        <end position="125"/>
    </location>
</feature>
<evidence type="ECO:0000256" key="3">
    <source>
        <dbReference type="SAM" id="SignalP"/>
    </source>
</evidence>
<keyword evidence="7" id="KW-1185">Reference proteome</keyword>